<sequence length="461" mass="49642">MVLQVHVWGPAFGLPSIDAECLAVITYLAYAAPGSNAWTLAASSPSAVPGHALPALYDTETQSWITGFSDIVTYLGSQNLEHDLDVDLTSAQKADSTPYSVFLATNASPLVALSLYVSSANWAGTTRPAYSKILTFPLTWTEPTAVRSAMAQKAEHLGLSSLDTDSEATSSSESGAAAADDSGFFHIPKSLQLPKRGVSAALSPEQTAQIRLDAVASDCLSVLAELKGDKKFLLRDGRPTALDCLAFGYLALMLVPEVPRPWLQTVLRKRYGGLCAFVEEVRRDCFGERVLPWSVDRPSRTVLSISSRFAHGAMRVFPVFGEDWHRWMVRRRKADSDKGKPWDGGRDTNAIILAVCGGLTGAALLGGALLYRHLMPFGSPLYRYERERRGLAGFGAAGSFLGISSEWMDSQYNQRYGGGNRSAAPRGGIEVDYQSVPINDGGHPPIVELDVEVAAQGNNGV</sequence>
<dbReference type="CDD" id="cd03078">
    <property type="entry name" value="GST_N_Metaxin1_like"/>
    <property type="match status" value="1"/>
</dbReference>
<dbReference type="KEGG" id="tmn:UCRPA7_1238"/>
<evidence type="ECO:0000256" key="1">
    <source>
        <dbReference type="ARBA" id="ARBA00004294"/>
    </source>
</evidence>
<dbReference type="EMBL" id="KB932837">
    <property type="protein sequence ID" value="EOO03235.1"/>
    <property type="molecule type" value="Genomic_DNA"/>
</dbReference>
<evidence type="ECO:0000256" key="4">
    <source>
        <dbReference type="ARBA" id="ARBA00022927"/>
    </source>
</evidence>
<dbReference type="GO" id="GO:0001401">
    <property type="term" value="C:SAM complex"/>
    <property type="evidence" value="ECO:0007669"/>
    <property type="project" value="InterPro"/>
</dbReference>
<dbReference type="eggNOG" id="KOG3028">
    <property type="taxonomic scope" value="Eukaryota"/>
</dbReference>
<proteinExistence type="predicted"/>
<evidence type="ECO:0000313" key="10">
    <source>
        <dbReference type="Proteomes" id="UP000014074"/>
    </source>
</evidence>
<keyword evidence="3" id="KW-1000">Mitochondrion outer membrane</keyword>
<keyword evidence="5" id="KW-0496">Mitochondrion</keyword>
<dbReference type="Pfam" id="PF10568">
    <property type="entry name" value="Tom37"/>
    <property type="match status" value="1"/>
</dbReference>
<keyword evidence="9" id="KW-0675">Receptor</keyword>
<dbReference type="PANTHER" id="PTHR12289:SF41">
    <property type="entry name" value="FAILED AXON CONNECTIONS-RELATED"/>
    <property type="match status" value="1"/>
</dbReference>
<dbReference type="HOGENOM" id="CLU_032751_0_1_1"/>
<dbReference type="InterPro" id="IPR050931">
    <property type="entry name" value="Mito_Protein_Transport_Metaxin"/>
</dbReference>
<evidence type="ECO:0000256" key="3">
    <source>
        <dbReference type="ARBA" id="ARBA00022787"/>
    </source>
</evidence>
<accession>R8BV86</accession>
<name>R8BV86_PHAM7</name>
<keyword evidence="4" id="KW-0653">Protein transport</keyword>
<dbReference type="AlphaFoldDB" id="R8BV86"/>
<dbReference type="OrthoDB" id="5835136at2759"/>
<comment type="subcellular location">
    <subcellularLocation>
        <location evidence="1">Mitochondrion outer membrane</location>
    </subcellularLocation>
</comment>
<keyword evidence="10" id="KW-1185">Reference proteome</keyword>
<keyword evidence="2" id="KW-0813">Transport</keyword>
<dbReference type="PANTHER" id="PTHR12289">
    <property type="entry name" value="METAXIN RELATED"/>
    <property type="match status" value="1"/>
</dbReference>
<evidence type="ECO:0000259" key="7">
    <source>
        <dbReference type="Pfam" id="PF10568"/>
    </source>
</evidence>
<evidence type="ECO:0000256" key="6">
    <source>
        <dbReference type="ARBA" id="ARBA00023136"/>
    </source>
</evidence>
<organism evidence="9 10">
    <name type="scientific">Phaeoacremonium minimum (strain UCR-PA7)</name>
    <name type="common">Esca disease fungus</name>
    <name type="synonym">Togninia minima</name>
    <dbReference type="NCBI Taxonomy" id="1286976"/>
    <lineage>
        <taxon>Eukaryota</taxon>
        <taxon>Fungi</taxon>
        <taxon>Dikarya</taxon>
        <taxon>Ascomycota</taxon>
        <taxon>Pezizomycotina</taxon>
        <taxon>Sordariomycetes</taxon>
        <taxon>Sordariomycetidae</taxon>
        <taxon>Togniniales</taxon>
        <taxon>Togniniaceae</taxon>
        <taxon>Phaeoacremonium</taxon>
    </lineage>
</organism>
<dbReference type="GO" id="GO:0007005">
    <property type="term" value="P:mitochondrion organization"/>
    <property type="evidence" value="ECO:0007669"/>
    <property type="project" value="TreeGrafter"/>
</dbReference>
<dbReference type="Pfam" id="PF17171">
    <property type="entry name" value="GST_C_6"/>
    <property type="match status" value="1"/>
</dbReference>
<evidence type="ECO:0000256" key="5">
    <source>
        <dbReference type="ARBA" id="ARBA00023128"/>
    </source>
</evidence>
<gene>
    <name evidence="9" type="ORF">UCRPA7_1238</name>
</gene>
<dbReference type="Proteomes" id="UP000014074">
    <property type="component" value="Unassembled WGS sequence"/>
</dbReference>
<dbReference type="InterPro" id="IPR019564">
    <property type="entry name" value="Sam37/metaxin_N"/>
</dbReference>
<evidence type="ECO:0000256" key="2">
    <source>
        <dbReference type="ARBA" id="ARBA00022448"/>
    </source>
</evidence>
<dbReference type="GeneID" id="19321368"/>
<dbReference type="RefSeq" id="XP_007912020.1">
    <property type="nucleotide sequence ID" value="XM_007913829.1"/>
</dbReference>
<protein>
    <submittedName>
        <fullName evidence="9">Putative mitochondrial import receptor subunit protein</fullName>
    </submittedName>
</protein>
<reference evidence="10" key="1">
    <citation type="journal article" date="2013" name="Genome Announc.">
        <title>Draft genome sequence of the ascomycete Phaeoacremonium aleophilum strain UCR-PA7, a causal agent of the esca disease complex in grapevines.</title>
        <authorList>
            <person name="Blanco-Ulate B."/>
            <person name="Rolshausen P."/>
            <person name="Cantu D."/>
        </authorList>
    </citation>
    <scope>NUCLEOTIDE SEQUENCE [LARGE SCALE GENOMIC DNA]</scope>
    <source>
        <strain evidence="10">UCR-PA7</strain>
    </source>
</reference>
<dbReference type="InterPro" id="IPR033468">
    <property type="entry name" value="Metaxin_GST"/>
</dbReference>
<evidence type="ECO:0000313" key="9">
    <source>
        <dbReference type="EMBL" id="EOO03235.1"/>
    </source>
</evidence>
<keyword evidence="6" id="KW-0472">Membrane</keyword>
<feature type="domain" description="Mitochondrial outer membrane transport complex Sam37/metaxin N-terminal" evidence="7">
    <location>
        <begin position="21"/>
        <end position="147"/>
    </location>
</feature>
<feature type="domain" description="Metaxin glutathione S-transferase" evidence="8">
    <location>
        <begin position="216"/>
        <end position="280"/>
    </location>
</feature>
<evidence type="ECO:0000259" key="8">
    <source>
        <dbReference type="Pfam" id="PF17171"/>
    </source>
</evidence>
<dbReference type="GO" id="GO:0015031">
    <property type="term" value="P:protein transport"/>
    <property type="evidence" value="ECO:0007669"/>
    <property type="project" value="UniProtKB-KW"/>
</dbReference>